<dbReference type="Pfam" id="PF03169">
    <property type="entry name" value="OPT"/>
    <property type="match status" value="1"/>
</dbReference>
<sequence>MDRGKSSGQDEHISSQQDFPHNRESFEYIDARNNSVIQFHSRRSLHEPKNSPVDIVASTVLTGDDPDIPCLTVRFWIISSSLSLAFSVISQYECLKPADIPNLSFCLVQVFSYGAGKILEKILPRTEIDFMRQRVNLNPGKFNQKEHMLICVAIIAASTASTTILENILSLNIGLLVPLLPNAPKIYMKSQSGMDYQDSL</sequence>
<proteinExistence type="inferred from homology"/>
<evidence type="ECO:0000256" key="1">
    <source>
        <dbReference type="ARBA" id="ARBA00004141"/>
    </source>
</evidence>
<reference evidence="9 10" key="1">
    <citation type="submission" date="2017-01" db="EMBL/GenBank/DDBJ databases">
        <authorList>
            <person name="Mah S.A."/>
            <person name="Swanson W.J."/>
            <person name="Moy G.W."/>
            <person name="Vacquier V.D."/>
        </authorList>
    </citation>
    <scope>NUCLEOTIDE SEQUENCE [LARGE SCALE GENOMIC DNA]</scope>
    <source>
        <strain evidence="9 10">GSMNP</strain>
    </source>
</reference>
<dbReference type="GO" id="GO:0016020">
    <property type="term" value="C:membrane"/>
    <property type="evidence" value="ECO:0007669"/>
    <property type="project" value="UniProtKB-SubCell"/>
</dbReference>
<evidence type="ECO:0000256" key="7">
    <source>
        <dbReference type="ARBA" id="ARBA00022989"/>
    </source>
</evidence>
<comment type="subcellular location">
    <subcellularLocation>
        <location evidence="1">Membrane</location>
        <topology evidence="1">Multi-pass membrane protein</topology>
    </subcellularLocation>
</comment>
<dbReference type="InterPro" id="IPR004648">
    <property type="entry name" value="Oligpept_transpt"/>
</dbReference>
<dbReference type="AlphaFoldDB" id="A0A1R1XVI1"/>
<name>A0A1R1XVI1_9FUNG</name>
<keyword evidence="7" id="KW-1133">Transmembrane helix</keyword>
<evidence type="ECO:0000256" key="3">
    <source>
        <dbReference type="ARBA" id="ARBA00022448"/>
    </source>
</evidence>
<keyword evidence="8" id="KW-0472">Membrane</keyword>
<keyword evidence="5" id="KW-0571">Peptide transport</keyword>
<evidence type="ECO:0000256" key="8">
    <source>
        <dbReference type="ARBA" id="ARBA00023136"/>
    </source>
</evidence>
<dbReference type="STRING" id="133412.A0A1R1XVI1"/>
<evidence type="ECO:0000256" key="4">
    <source>
        <dbReference type="ARBA" id="ARBA00022692"/>
    </source>
</evidence>
<evidence type="ECO:0000256" key="5">
    <source>
        <dbReference type="ARBA" id="ARBA00022856"/>
    </source>
</evidence>
<dbReference type="Proteomes" id="UP000187283">
    <property type="component" value="Unassembled WGS sequence"/>
</dbReference>
<dbReference type="InterPro" id="IPR004813">
    <property type="entry name" value="OPT"/>
</dbReference>
<protein>
    <submittedName>
        <fullName evidence="9">Putative oligopeptide transporter</fullName>
    </submittedName>
</protein>
<gene>
    <name evidence="9" type="ORF">AYI70_g5238</name>
</gene>
<accession>A0A1R1XVI1</accession>
<comment type="similarity">
    <text evidence="2">Belongs to the oligopeptide OPT transporter family.</text>
</comment>
<dbReference type="GO" id="GO:0035673">
    <property type="term" value="F:oligopeptide transmembrane transporter activity"/>
    <property type="evidence" value="ECO:0007669"/>
    <property type="project" value="InterPro"/>
</dbReference>
<comment type="caution">
    <text evidence="9">The sequence shown here is derived from an EMBL/GenBank/DDBJ whole genome shotgun (WGS) entry which is preliminary data.</text>
</comment>
<evidence type="ECO:0000256" key="2">
    <source>
        <dbReference type="ARBA" id="ARBA00008807"/>
    </source>
</evidence>
<dbReference type="OrthoDB" id="9986677at2759"/>
<evidence type="ECO:0000313" key="10">
    <source>
        <dbReference type="Proteomes" id="UP000187283"/>
    </source>
</evidence>
<keyword evidence="10" id="KW-1185">Reference proteome</keyword>
<organism evidence="9 10">
    <name type="scientific">Smittium culicis</name>
    <dbReference type="NCBI Taxonomy" id="133412"/>
    <lineage>
        <taxon>Eukaryota</taxon>
        <taxon>Fungi</taxon>
        <taxon>Fungi incertae sedis</taxon>
        <taxon>Zoopagomycota</taxon>
        <taxon>Kickxellomycotina</taxon>
        <taxon>Harpellomycetes</taxon>
        <taxon>Harpellales</taxon>
        <taxon>Legeriomycetaceae</taxon>
        <taxon>Smittium</taxon>
    </lineage>
</organism>
<keyword evidence="6" id="KW-0653">Protein transport</keyword>
<evidence type="ECO:0000256" key="6">
    <source>
        <dbReference type="ARBA" id="ARBA00022927"/>
    </source>
</evidence>
<dbReference type="PANTHER" id="PTHR22601">
    <property type="entry name" value="ISP4 LIKE PROTEIN"/>
    <property type="match status" value="1"/>
</dbReference>
<dbReference type="GO" id="GO:0015031">
    <property type="term" value="P:protein transport"/>
    <property type="evidence" value="ECO:0007669"/>
    <property type="project" value="UniProtKB-KW"/>
</dbReference>
<keyword evidence="4" id="KW-0812">Transmembrane</keyword>
<evidence type="ECO:0000313" key="9">
    <source>
        <dbReference type="EMBL" id="OMJ18652.1"/>
    </source>
</evidence>
<dbReference type="EMBL" id="LSSN01001689">
    <property type="protein sequence ID" value="OMJ18652.1"/>
    <property type="molecule type" value="Genomic_DNA"/>
</dbReference>
<keyword evidence="3" id="KW-0813">Transport</keyword>